<comment type="catalytic activity">
    <reaction evidence="7">
        <text>L-aspartate + ATP = 4-phospho-L-aspartate + ADP</text>
        <dbReference type="Rhea" id="RHEA:23776"/>
        <dbReference type="ChEBI" id="CHEBI:29991"/>
        <dbReference type="ChEBI" id="CHEBI:30616"/>
        <dbReference type="ChEBI" id="CHEBI:57535"/>
        <dbReference type="ChEBI" id="CHEBI:456216"/>
        <dbReference type="EC" id="2.7.2.4"/>
    </reaction>
</comment>
<dbReference type="Pfam" id="PF00696">
    <property type="entry name" value="AA_kinase"/>
    <property type="match status" value="1"/>
</dbReference>
<dbReference type="InterPro" id="IPR001048">
    <property type="entry name" value="Asp/Glu/Uridylate_kinase"/>
</dbReference>
<evidence type="ECO:0000256" key="8">
    <source>
        <dbReference type="RuleBase" id="RU004249"/>
    </source>
</evidence>
<evidence type="ECO:0000256" key="3">
    <source>
        <dbReference type="ARBA" id="ARBA00022679"/>
    </source>
</evidence>
<evidence type="ECO:0000256" key="4">
    <source>
        <dbReference type="ARBA" id="ARBA00022741"/>
    </source>
</evidence>
<evidence type="ECO:0000256" key="7">
    <source>
        <dbReference type="RuleBase" id="RU003448"/>
    </source>
</evidence>
<comment type="pathway">
    <text evidence="1 8">Amino-acid biosynthesis; L-lysine biosynthesis via DAP pathway; (S)-tetrahydrodipicolinate from L-aspartate: step 1/4.</text>
</comment>
<reference evidence="10 11" key="1">
    <citation type="journal article" date="2016" name="Nat. Commun.">
        <title>Thousands of microbial genomes shed light on interconnected biogeochemical processes in an aquifer system.</title>
        <authorList>
            <person name="Anantharaman K."/>
            <person name="Brown C.T."/>
            <person name="Hug L.A."/>
            <person name="Sharon I."/>
            <person name="Castelle C.J."/>
            <person name="Probst A.J."/>
            <person name="Thomas B.C."/>
            <person name="Singh A."/>
            <person name="Wilkins M.J."/>
            <person name="Karaoz U."/>
            <person name="Brodie E.L."/>
            <person name="Williams K.H."/>
            <person name="Hubbard S.S."/>
            <person name="Banfield J.F."/>
        </authorList>
    </citation>
    <scope>NUCLEOTIDE SEQUENCE [LARGE SCALE GENOMIC DNA]</scope>
</reference>
<evidence type="ECO:0000256" key="6">
    <source>
        <dbReference type="ARBA" id="ARBA00022840"/>
    </source>
</evidence>
<dbReference type="UniPathway" id="UPA00050">
    <property type="reaction ID" value="UER00461"/>
</dbReference>
<dbReference type="GO" id="GO:0009090">
    <property type="term" value="P:homoserine biosynthetic process"/>
    <property type="evidence" value="ECO:0007669"/>
    <property type="project" value="TreeGrafter"/>
</dbReference>
<evidence type="ECO:0000313" key="10">
    <source>
        <dbReference type="EMBL" id="OGG26281.1"/>
    </source>
</evidence>
<dbReference type="Gene3D" id="3.40.1160.10">
    <property type="entry name" value="Acetylglutamate kinase-like"/>
    <property type="match status" value="1"/>
</dbReference>
<keyword evidence="6" id="KW-0067">ATP-binding</keyword>
<comment type="caution">
    <text evidence="10">The sequence shown here is derived from an EMBL/GenBank/DDBJ whole genome shotgun (WGS) entry which is preliminary data.</text>
</comment>
<comment type="pathway">
    <text evidence="8">Amino-acid biosynthesis; L-methionine biosynthesis via de novo pathway; L-homoserine from L-aspartate: step 1/3.</text>
</comment>
<feature type="domain" description="Aspartate/glutamate/uridylate kinase" evidence="9">
    <location>
        <begin position="2"/>
        <end position="284"/>
    </location>
</feature>
<accession>A0A1F6ANL9</accession>
<dbReference type="InterPro" id="IPR001341">
    <property type="entry name" value="Asp_kinase"/>
</dbReference>
<evidence type="ECO:0000256" key="2">
    <source>
        <dbReference type="ARBA" id="ARBA00010122"/>
    </source>
</evidence>
<evidence type="ECO:0000256" key="1">
    <source>
        <dbReference type="ARBA" id="ARBA00004766"/>
    </source>
</evidence>
<keyword evidence="4" id="KW-0547">Nucleotide-binding</keyword>
<dbReference type="GO" id="GO:0009088">
    <property type="term" value="P:threonine biosynthetic process"/>
    <property type="evidence" value="ECO:0007669"/>
    <property type="project" value="UniProtKB-UniPathway"/>
</dbReference>
<evidence type="ECO:0000313" key="11">
    <source>
        <dbReference type="Proteomes" id="UP000176609"/>
    </source>
</evidence>
<dbReference type="InterPro" id="IPR018042">
    <property type="entry name" value="Aspartate_kinase_CS"/>
</dbReference>
<dbReference type="Proteomes" id="UP000176609">
    <property type="component" value="Unassembled WGS sequence"/>
</dbReference>
<dbReference type="GO" id="GO:0009089">
    <property type="term" value="P:lysine biosynthetic process via diaminopimelate"/>
    <property type="evidence" value="ECO:0007669"/>
    <property type="project" value="UniProtKB-UniPathway"/>
</dbReference>
<dbReference type="PROSITE" id="PS00324">
    <property type="entry name" value="ASPARTOKINASE"/>
    <property type="match status" value="1"/>
</dbReference>
<keyword evidence="5 7" id="KW-0418">Kinase</keyword>
<dbReference type="UniPathway" id="UPA00034">
    <property type="reaction ID" value="UER00015"/>
</dbReference>
<gene>
    <name evidence="10" type="ORF">A2960_04885</name>
</gene>
<dbReference type="InterPro" id="IPR036393">
    <property type="entry name" value="AceGlu_kinase-like_sf"/>
</dbReference>
<evidence type="ECO:0000256" key="5">
    <source>
        <dbReference type="ARBA" id="ARBA00022777"/>
    </source>
</evidence>
<dbReference type="PANTHER" id="PTHR21499:SF59">
    <property type="entry name" value="ASPARTOKINASE"/>
    <property type="match status" value="1"/>
</dbReference>
<organism evidence="10 11">
    <name type="scientific">Candidatus Gottesmanbacteria bacterium RIFCSPLOWO2_01_FULL_39_12b</name>
    <dbReference type="NCBI Taxonomy" id="1798388"/>
    <lineage>
        <taxon>Bacteria</taxon>
        <taxon>Candidatus Gottesmaniibacteriota</taxon>
    </lineage>
</organism>
<dbReference type="NCBIfam" id="TIGR00657">
    <property type="entry name" value="asp_kinases"/>
    <property type="match status" value="1"/>
</dbReference>
<sequence>MKIMKFGGTSVGDGKKILHVAKIVKDYSEEDRVVVVVSAMSGVTDKFISVFKMFKERQHSSGLIALGELYEKHVLALNELGFKNGRYLTIQSNLRNLFGELLTYLSFKDEYTVKDYDHVVSYGERLSCLLVYSALSKLDQDTELVDSAKLIVTTNDFGNAKALLAETEKQVSRVVLPLLIKGVIPIVTGFYGATKDGRIATLGRGGSDYSATILAYALDAQEVILWKEVDGIYSADPKRENGAKFIPELSYRMAAELARNGAKILHPEAMEPVISKKIVIWIKNTFQPEFIGSKIWEGRK</sequence>
<comment type="pathway">
    <text evidence="8">Amino-acid biosynthesis; L-threonine biosynthesis; L-threonine from L-aspartate: step 1/5.</text>
</comment>
<name>A0A1F6ANL9_9BACT</name>
<keyword evidence="8" id="KW-0028">Amino-acid biosynthesis</keyword>
<dbReference type="UniPathway" id="UPA00051">
    <property type="reaction ID" value="UER00462"/>
</dbReference>
<dbReference type="GO" id="GO:0004072">
    <property type="term" value="F:aspartate kinase activity"/>
    <property type="evidence" value="ECO:0007669"/>
    <property type="project" value="UniProtKB-EC"/>
</dbReference>
<comment type="similarity">
    <text evidence="2 7">Belongs to the aspartokinase family.</text>
</comment>
<proteinExistence type="inferred from homology"/>
<dbReference type="GO" id="GO:0005524">
    <property type="term" value="F:ATP binding"/>
    <property type="evidence" value="ECO:0007669"/>
    <property type="project" value="UniProtKB-KW"/>
</dbReference>
<dbReference type="EMBL" id="MFJR01000012">
    <property type="protein sequence ID" value="OGG26281.1"/>
    <property type="molecule type" value="Genomic_DNA"/>
</dbReference>
<dbReference type="AlphaFoldDB" id="A0A1F6ANL9"/>
<dbReference type="SUPFAM" id="SSF53633">
    <property type="entry name" value="Carbamate kinase-like"/>
    <property type="match status" value="1"/>
</dbReference>
<dbReference type="PANTHER" id="PTHR21499">
    <property type="entry name" value="ASPARTATE KINASE"/>
    <property type="match status" value="1"/>
</dbReference>
<evidence type="ECO:0000259" key="9">
    <source>
        <dbReference type="Pfam" id="PF00696"/>
    </source>
</evidence>
<keyword evidence="3 7" id="KW-0808">Transferase</keyword>
<dbReference type="GO" id="GO:0005829">
    <property type="term" value="C:cytosol"/>
    <property type="evidence" value="ECO:0007669"/>
    <property type="project" value="TreeGrafter"/>
</dbReference>
<dbReference type="EC" id="2.7.2.4" evidence="7"/>
<protein>
    <recommendedName>
        <fullName evidence="7">Aspartokinase</fullName>
        <ecNumber evidence="7">2.7.2.4</ecNumber>
    </recommendedName>
</protein>